<dbReference type="InterPro" id="IPR032675">
    <property type="entry name" value="LRR_dom_sf"/>
</dbReference>
<name>A0AAV2F1V5_9ROSI</name>
<keyword evidence="15" id="KW-1185">Reference proteome</keyword>
<dbReference type="SUPFAM" id="SSF52058">
    <property type="entry name" value="L domain-like"/>
    <property type="match status" value="1"/>
</dbReference>
<dbReference type="Pfam" id="PF07714">
    <property type="entry name" value="PK_Tyr_Ser-Thr"/>
    <property type="match status" value="1"/>
</dbReference>
<dbReference type="Gene3D" id="1.10.510.10">
    <property type="entry name" value="Transferase(Phosphotransferase) domain 1"/>
    <property type="match status" value="1"/>
</dbReference>
<dbReference type="Gene3D" id="3.80.10.10">
    <property type="entry name" value="Ribonuclease Inhibitor"/>
    <property type="match status" value="2"/>
</dbReference>
<dbReference type="InterPro" id="IPR046959">
    <property type="entry name" value="PRK1-6/SRF4-like"/>
</dbReference>
<dbReference type="Pfam" id="PF08263">
    <property type="entry name" value="LRRNT_2"/>
    <property type="match status" value="1"/>
</dbReference>
<keyword evidence="5" id="KW-0677">Repeat</keyword>
<dbReference type="GO" id="GO:0005524">
    <property type="term" value="F:ATP binding"/>
    <property type="evidence" value="ECO:0007669"/>
    <property type="project" value="UniProtKB-UniRule"/>
</dbReference>
<evidence type="ECO:0000256" key="2">
    <source>
        <dbReference type="ARBA" id="ARBA00022614"/>
    </source>
</evidence>
<dbReference type="Pfam" id="PF13855">
    <property type="entry name" value="LRR_8"/>
    <property type="match status" value="1"/>
</dbReference>
<dbReference type="InterPro" id="IPR000719">
    <property type="entry name" value="Prot_kinase_dom"/>
</dbReference>
<evidence type="ECO:0000313" key="14">
    <source>
        <dbReference type="EMBL" id="CAL1391907.1"/>
    </source>
</evidence>
<dbReference type="GO" id="GO:0016020">
    <property type="term" value="C:membrane"/>
    <property type="evidence" value="ECO:0007669"/>
    <property type="project" value="UniProtKB-SubCell"/>
</dbReference>
<dbReference type="EMBL" id="OZ034819">
    <property type="protein sequence ID" value="CAL1391907.1"/>
    <property type="molecule type" value="Genomic_DNA"/>
</dbReference>
<feature type="region of interest" description="Disordered" evidence="10">
    <location>
        <begin position="524"/>
        <end position="565"/>
    </location>
</feature>
<dbReference type="InterPro" id="IPR011009">
    <property type="entry name" value="Kinase-like_dom_sf"/>
</dbReference>
<evidence type="ECO:0000256" key="9">
    <source>
        <dbReference type="PROSITE-ProRule" id="PRU10141"/>
    </source>
</evidence>
<evidence type="ECO:0000259" key="13">
    <source>
        <dbReference type="PROSITE" id="PS50011"/>
    </source>
</evidence>
<dbReference type="PROSITE" id="PS51450">
    <property type="entry name" value="LRR"/>
    <property type="match status" value="2"/>
</dbReference>
<evidence type="ECO:0000256" key="5">
    <source>
        <dbReference type="ARBA" id="ARBA00022737"/>
    </source>
</evidence>
<evidence type="ECO:0000256" key="1">
    <source>
        <dbReference type="ARBA" id="ARBA00004370"/>
    </source>
</evidence>
<keyword evidence="9" id="KW-0547">Nucleotide-binding</keyword>
<evidence type="ECO:0000313" key="15">
    <source>
        <dbReference type="Proteomes" id="UP001497516"/>
    </source>
</evidence>
<evidence type="ECO:0000256" key="4">
    <source>
        <dbReference type="ARBA" id="ARBA00022729"/>
    </source>
</evidence>
<sequence length="672" mass="72589">MSQVPIWWALGISLLLSVLHHPADSAGVEDGVKSSLITFLAHLNGTTASWVPITDPCLNSWPGISCDTSNSSVTRIQLSGFSLSGEFDPASVCTNPLLASSLTIINLQRNQISGELSPAISNCSNLTHFLIGKNKFSGNIPESITGIKSLKKLDLSHNDFSGELPDFTGLPELVMFTAQGNHFTGPVPRFDFLKLQKLDLSHNKFTGEIPDLHGKFDQGSFSDNPDLCGPPSPNPCPSSSSSSTVMNAQSETSNNNGKKSKTRARDQILMYSGYTIIGLGVIGFIVFKLCRRKSNAGGSTKKGDLEARVASVDDDSFMSKASSVSYAKTGESFSEISGVTEESAMTSSSLVLLTSPLSGGHGGGGGLNFEELLKAPAELLGRGKHGSLYKVNLSGGMTVVVKRIKDWPIQTAEFKTRMQRIHQASHPNVLPALAFYSSKHEKLLVYGYQENGSLFRYLHGTKMGQSFDWPSRLSVASTVARALASMHKKLHDDGISHGNLKSSNILLNQSLEACVSEYGLLPVPADTDHDDNQNDVDDSSSEGNSFSFSEVRSKSKSKPKKKPSHAADAFRSDVYGYGVVLLEMLTGKTVQNNGVSLPTWVHSVVREEWTVEVFDKHLISEGASEERMVNVLQVAIKCVNPSAYERPAMSQVAVMVDAIREDDERSSSSPGY</sequence>
<feature type="compositionally biased region" description="Polar residues" evidence="10">
    <location>
        <begin position="244"/>
        <end position="257"/>
    </location>
</feature>
<evidence type="ECO:0000256" key="12">
    <source>
        <dbReference type="SAM" id="SignalP"/>
    </source>
</evidence>
<gene>
    <name evidence="14" type="ORF">LTRI10_LOCUS32594</name>
</gene>
<evidence type="ECO:0000256" key="7">
    <source>
        <dbReference type="ARBA" id="ARBA00023136"/>
    </source>
</evidence>
<feature type="region of interest" description="Disordered" evidence="10">
    <location>
        <begin position="220"/>
        <end position="262"/>
    </location>
</feature>
<feature type="transmembrane region" description="Helical" evidence="11">
    <location>
        <begin position="268"/>
        <end position="287"/>
    </location>
</feature>
<feature type="binding site" evidence="9">
    <location>
        <position position="402"/>
    </location>
    <ligand>
        <name>ATP</name>
        <dbReference type="ChEBI" id="CHEBI:30616"/>
    </ligand>
</feature>
<feature type="compositionally biased region" description="Basic residues" evidence="10">
    <location>
        <begin position="554"/>
        <end position="564"/>
    </location>
</feature>
<evidence type="ECO:0000256" key="10">
    <source>
        <dbReference type="SAM" id="MobiDB-lite"/>
    </source>
</evidence>
<dbReference type="InterPro" id="IPR013210">
    <property type="entry name" value="LRR_N_plant-typ"/>
</dbReference>
<dbReference type="Gene3D" id="3.30.200.20">
    <property type="entry name" value="Phosphorylase Kinase, domain 1"/>
    <property type="match status" value="1"/>
</dbReference>
<evidence type="ECO:0000256" key="8">
    <source>
        <dbReference type="ARBA" id="ARBA00023180"/>
    </source>
</evidence>
<keyword evidence="7 11" id="KW-0472">Membrane</keyword>
<protein>
    <recommendedName>
        <fullName evidence="13">Protein kinase domain-containing protein</fullName>
    </recommendedName>
</protein>
<keyword evidence="8" id="KW-0325">Glycoprotein</keyword>
<keyword evidence="4 12" id="KW-0732">Signal</keyword>
<dbReference type="SUPFAM" id="SSF56112">
    <property type="entry name" value="Protein kinase-like (PK-like)"/>
    <property type="match status" value="1"/>
</dbReference>
<dbReference type="PANTHER" id="PTHR48007">
    <property type="entry name" value="LEUCINE-RICH REPEAT RECEPTOR-LIKE PROTEIN KINASE PXC1"/>
    <property type="match status" value="1"/>
</dbReference>
<dbReference type="PANTHER" id="PTHR48007:SF79">
    <property type="entry name" value="(WILD MALAYSIAN BANANA) HYPOTHETICAL PROTEIN"/>
    <property type="match status" value="1"/>
</dbReference>
<evidence type="ECO:0000256" key="6">
    <source>
        <dbReference type="ARBA" id="ARBA00022989"/>
    </source>
</evidence>
<keyword evidence="2" id="KW-0433">Leucine-rich repeat</keyword>
<accession>A0AAV2F1V5</accession>
<evidence type="ECO:0000256" key="3">
    <source>
        <dbReference type="ARBA" id="ARBA00022692"/>
    </source>
</evidence>
<dbReference type="GO" id="GO:0004672">
    <property type="term" value="F:protein kinase activity"/>
    <property type="evidence" value="ECO:0007669"/>
    <property type="project" value="InterPro"/>
</dbReference>
<evidence type="ECO:0000256" key="11">
    <source>
        <dbReference type="SAM" id="Phobius"/>
    </source>
</evidence>
<dbReference type="Proteomes" id="UP001497516">
    <property type="component" value="Chromosome 6"/>
</dbReference>
<keyword evidence="6 11" id="KW-1133">Transmembrane helix</keyword>
<reference evidence="14 15" key="1">
    <citation type="submission" date="2024-04" db="EMBL/GenBank/DDBJ databases">
        <authorList>
            <person name="Fracassetti M."/>
        </authorList>
    </citation>
    <scope>NUCLEOTIDE SEQUENCE [LARGE SCALE GENOMIC DNA]</scope>
</reference>
<dbReference type="Pfam" id="PF00560">
    <property type="entry name" value="LRR_1"/>
    <property type="match status" value="1"/>
</dbReference>
<dbReference type="InterPro" id="IPR001611">
    <property type="entry name" value="Leu-rich_rpt"/>
</dbReference>
<dbReference type="PROSITE" id="PS50011">
    <property type="entry name" value="PROTEIN_KINASE_DOM"/>
    <property type="match status" value="1"/>
</dbReference>
<organism evidence="14 15">
    <name type="scientific">Linum trigynum</name>
    <dbReference type="NCBI Taxonomy" id="586398"/>
    <lineage>
        <taxon>Eukaryota</taxon>
        <taxon>Viridiplantae</taxon>
        <taxon>Streptophyta</taxon>
        <taxon>Embryophyta</taxon>
        <taxon>Tracheophyta</taxon>
        <taxon>Spermatophyta</taxon>
        <taxon>Magnoliopsida</taxon>
        <taxon>eudicotyledons</taxon>
        <taxon>Gunneridae</taxon>
        <taxon>Pentapetalae</taxon>
        <taxon>rosids</taxon>
        <taxon>fabids</taxon>
        <taxon>Malpighiales</taxon>
        <taxon>Linaceae</taxon>
        <taxon>Linum</taxon>
    </lineage>
</organism>
<dbReference type="InterPro" id="IPR001245">
    <property type="entry name" value="Ser-Thr/Tyr_kinase_cat_dom"/>
</dbReference>
<feature type="domain" description="Protein kinase" evidence="13">
    <location>
        <begin position="374"/>
        <end position="659"/>
    </location>
</feature>
<comment type="subcellular location">
    <subcellularLocation>
        <location evidence="1">Membrane</location>
    </subcellularLocation>
</comment>
<feature type="compositionally biased region" description="Low complexity" evidence="10">
    <location>
        <begin position="541"/>
        <end position="550"/>
    </location>
</feature>
<dbReference type="FunFam" id="3.80.10.10:FF:000041">
    <property type="entry name" value="LRR receptor-like serine/threonine-protein kinase ERECTA"/>
    <property type="match status" value="1"/>
</dbReference>
<keyword evidence="9" id="KW-0067">ATP-binding</keyword>
<feature type="chain" id="PRO_5043987896" description="Protein kinase domain-containing protein" evidence="12">
    <location>
        <begin position="26"/>
        <end position="672"/>
    </location>
</feature>
<dbReference type="PROSITE" id="PS00107">
    <property type="entry name" value="PROTEIN_KINASE_ATP"/>
    <property type="match status" value="1"/>
</dbReference>
<dbReference type="AlphaFoldDB" id="A0AAV2F1V5"/>
<keyword evidence="3 11" id="KW-0812">Transmembrane</keyword>
<dbReference type="InterPro" id="IPR017441">
    <property type="entry name" value="Protein_kinase_ATP_BS"/>
</dbReference>
<proteinExistence type="predicted"/>
<feature type="signal peptide" evidence="12">
    <location>
        <begin position="1"/>
        <end position="25"/>
    </location>
</feature>